<sequence>MQGKEDGLMKLIMEQFGSSIIYAIAGSGMAAILLGFLKVISS</sequence>
<feature type="transmembrane region" description="Helical" evidence="1">
    <location>
        <begin position="20"/>
        <end position="40"/>
    </location>
</feature>
<evidence type="ECO:0000256" key="1">
    <source>
        <dbReference type="SAM" id="Phobius"/>
    </source>
</evidence>
<proteinExistence type="predicted"/>
<evidence type="ECO:0000313" key="2">
    <source>
        <dbReference type="EMBL" id="CDL92433.1"/>
    </source>
</evidence>
<evidence type="ECO:0000313" key="3">
    <source>
        <dbReference type="Proteomes" id="UP000019482"/>
    </source>
</evidence>
<accession>W6N6V2</accession>
<protein>
    <submittedName>
        <fullName evidence="2">Uncharacterized protein</fullName>
    </submittedName>
</protein>
<name>W6N6V2_CLOTY</name>
<keyword evidence="3" id="KW-1185">Reference proteome</keyword>
<dbReference type="EMBL" id="CBXI010000043">
    <property type="protein sequence ID" value="CDL92433.1"/>
    <property type="molecule type" value="Genomic_DNA"/>
</dbReference>
<dbReference type="Proteomes" id="UP000019482">
    <property type="component" value="Unassembled WGS sequence"/>
</dbReference>
<keyword evidence="1" id="KW-1133">Transmembrane helix</keyword>
<keyword evidence="1" id="KW-0812">Transmembrane</keyword>
<organism evidence="2 3">
    <name type="scientific">Clostridium tyrobutyricum DIVETGP</name>
    <dbReference type="NCBI Taxonomy" id="1408889"/>
    <lineage>
        <taxon>Bacteria</taxon>
        <taxon>Bacillati</taxon>
        <taxon>Bacillota</taxon>
        <taxon>Clostridia</taxon>
        <taxon>Eubacteriales</taxon>
        <taxon>Clostridiaceae</taxon>
        <taxon>Clostridium</taxon>
    </lineage>
</organism>
<gene>
    <name evidence="2" type="ORF">CTDIVETGP_2503</name>
</gene>
<dbReference type="AlphaFoldDB" id="W6N6V2"/>
<reference evidence="2 3" key="1">
    <citation type="journal article" date="2015" name="Genome Announc.">
        <title>Draft Genome Sequence of Clostridium tyrobutyricum Strain DIVETGP, Isolated from Cow's Milk for Grana Padano Production.</title>
        <authorList>
            <person name="Soggiu A."/>
            <person name="Piras C."/>
            <person name="Gaiarsa S."/>
            <person name="Sassera D."/>
            <person name="Roncada P."/>
            <person name="Bendixen E."/>
            <person name="Brasca M."/>
            <person name="Bonizzi L."/>
        </authorList>
    </citation>
    <scope>NUCLEOTIDE SEQUENCE [LARGE SCALE GENOMIC DNA]</scope>
    <source>
        <strain evidence="2 3">DIVETGP</strain>
    </source>
</reference>
<comment type="caution">
    <text evidence="2">The sequence shown here is derived from an EMBL/GenBank/DDBJ whole genome shotgun (WGS) entry which is preliminary data.</text>
</comment>
<keyword evidence="1" id="KW-0472">Membrane</keyword>